<dbReference type="GeneID" id="59294736"/>
<gene>
    <name evidence="1" type="ORF">HO173_013108</name>
</gene>
<sequence>MLGQVSKKRLLLRSSLSPNAYWAEQFHEVGLRELSASTSRKEGYIRADGMQGGDNNLAIAVSAYEPKVQCYGTIYPPGLLDSCQNIVDKMDASTTLLTLTTSGANDAAITLPYTLESGGYASNPMRPSRASDILVEDKRCVMIINTIGGQDTYTWRKFWEVAVALTGMCARTDRNGVRNHLGDNRRLSLTLTQL</sequence>
<reference evidence="1 2" key="1">
    <citation type="journal article" date="2020" name="Genomics">
        <title>Complete, high-quality genomes from long-read metagenomic sequencing of two wolf lichen thalli reveals enigmatic genome architecture.</title>
        <authorList>
            <person name="McKenzie S.K."/>
            <person name="Walston R.F."/>
            <person name="Allen J.L."/>
        </authorList>
    </citation>
    <scope>NUCLEOTIDE SEQUENCE [LARGE SCALE GENOMIC DNA]</scope>
    <source>
        <strain evidence="1">WasteWater2</strain>
    </source>
</reference>
<keyword evidence="2" id="KW-1185">Reference proteome</keyword>
<dbReference type="RefSeq" id="XP_037158175.1">
    <property type="nucleotide sequence ID" value="XM_037314933.1"/>
</dbReference>
<comment type="caution">
    <text evidence="1">The sequence shown here is derived from an EMBL/GenBank/DDBJ whole genome shotgun (WGS) entry which is preliminary data.</text>
</comment>
<proteinExistence type="predicted"/>
<dbReference type="AlphaFoldDB" id="A0A8H6FDI0"/>
<evidence type="ECO:0000313" key="1">
    <source>
        <dbReference type="EMBL" id="KAF6223863.1"/>
    </source>
</evidence>
<dbReference type="Proteomes" id="UP000578531">
    <property type="component" value="Unassembled WGS sequence"/>
</dbReference>
<evidence type="ECO:0000313" key="2">
    <source>
        <dbReference type="Proteomes" id="UP000578531"/>
    </source>
</evidence>
<dbReference type="OrthoDB" id="5387767at2759"/>
<protein>
    <submittedName>
        <fullName evidence="1">Uncharacterized protein</fullName>
    </submittedName>
</protein>
<name>A0A8H6FDI0_9LECA</name>
<organism evidence="1 2">
    <name type="scientific">Letharia columbiana</name>
    <dbReference type="NCBI Taxonomy" id="112416"/>
    <lineage>
        <taxon>Eukaryota</taxon>
        <taxon>Fungi</taxon>
        <taxon>Dikarya</taxon>
        <taxon>Ascomycota</taxon>
        <taxon>Pezizomycotina</taxon>
        <taxon>Lecanoromycetes</taxon>
        <taxon>OSLEUM clade</taxon>
        <taxon>Lecanoromycetidae</taxon>
        <taxon>Lecanorales</taxon>
        <taxon>Lecanorineae</taxon>
        <taxon>Parmeliaceae</taxon>
        <taxon>Letharia</taxon>
    </lineage>
</organism>
<dbReference type="EMBL" id="JACCJC010000130">
    <property type="protein sequence ID" value="KAF6223863.1"/>
    <property type="molecule type" value="Genomic_DNA"/>
</dbReference>
<accession>A0A8H6FDI0</accession>